<gene>
    <name evidence="1" type="ORF">Pfra01_000419400</name>
</gene>
<dbReference type="PANTHER" id="PTHR40866">
    <property type="entry name" value="BED-TYPE DOMAIN-CONTAINING PROTEIN"/>
    <property type="match status" value="1"/>
</dbReference>
<accession>A0A9W6U2G8</accession>
<reference evidence="1" key="1">
    <citation type="submission" date="2023-04" db="EMBL/GenBank/DDBJ databases">
        <title>Phytophthora fragariaefolia NBRC 109709.</title>
        <authorList>
            <person name="Ichikawa N."/>
            <person name="Sato H."/>
            <person name="Tonouchi N."/>
        </authorList>
    </citation>
    <scope>NUCLEOTIDE SEQUENCE</scope>
    <source>
        <strain evidence="1">NBRC 109709</strain>
    </source>
</reference>
<organism evidence="1 2">
    <name type="scientific">Phytophthora fragariaefolia</name>
    <dbReference type="NCBI Taxonomy" id="1490495"/>
    <lineage>
        <taxon>Eukaryota</taxon>
        <taxon>Sar</taxon>
        <taxon>Stramenopiles</taxon>
        <taxon>Oomycota</taxon>
        <taxon>Peronosporomycetes</taxon>
        <taxon>Peronosporales</taxon>
        <taxon>Peronosporaceae</taxon>
        <taxon>Phytophthora</taxon>
    </lineage>
</organism>
<dbReference type="Proteomes" id="UP001165121">
    <property type="component" value="Unassembled WGS sequence"/>
</dbReference>
<proteinExistence type="predicted"/>
<name>A0A9W6U2G8_9STRA</name>
<dbReference type="EMBL" id="BSXT01000335">
    <property type="protein sequence ID" value="GMF24655.1"/>
    <property type="molecule type" value="Genomic_DNA"/>
</dbReference>
<dbReference type="PANTHER" id="PTHR40866:SF1">
    <property type="entry name" value="BED-TYPE DOMAIN-CONTAINING PROTEIN"/>
    <property type="match status" value="1"/>
</dbReference>
<protein>
    <submittedName>
        <fullName evidence="1">Unnamed protein product</fullName>
    </submittedName>
</protein>
<dbReference type="OrthoDB" id="125086at2759"/>
<evidence type="ECO:0000313" key="1">
    <source>
        <dbReference type="EMBL" id="GMF24655.1"/>
    </source>
</evidence>
<dbReference type="AlphaFoldDB" id="A0A9W6U2G8"/>
<keyword evidence="2" id="KW-1185">Reference proteome</keyword>
<sequence>MLERFLRLEGQARQPDDIGLIRCPDSERLKAIMPSLSDVRSIITDLQKKRLYIGAVHETFGLMTEDYPELKVYLAADAAIVHSPLFESAVVKIINGEMANLKVEEKDQVPCFFCLWPQQRR</sequence>
<evidence type="ECO:0000313" key="2">
    <source>
        <dbReference type="Proteomes" id="UP001165121"/>
    </source>
</evidence>
<comment type="caution">
    <text evidence="1">The sequence shown here is derived from an EMBL/GenBank/DDBJ whole genome shotgun (WGS) entry which is preliminary data.</text>
</comment>